<feature type="domain" description="Nicastrin small lobe" evidence="12">
    <location>
        <begin position="37"/>
        <end position="209"/>
    </location>
</feature>
<keyword evidence="9" id="KW-0325">Glycoprotein</keyword>
<comment type="caution">
    <text evidence="13">The sequence shown here is derived from an EMBL/GenBank/DDBJ whole genome shotgun (WGS) entry which is preliminary data.</text>
</comment>
<evidence type="ECO:0000256" key="10">
    <source>
        <dbReference type="SAM" id="Phobius"/>
    </source>
</evidence>
<dbReference type="Pfam" id="PF05450">
    <property type="entry name" value="Nicastrin"/>
    <property type="match status" value="1"/>
</dbReference>
<dbReference type="EMBL" id="NWSH01000740">
    <property type="protein sequence ID" value="PCG74475.1"/>
    <property type="molecule type" value="Genomic_DNA"/>
</dbReference>
<evidence type="ECO:0000259" key="12">
    <source>
        <dbReference type="Pfam" id="PF18266"/>
    </source>
</evidence>
<comment type="similarity">
    <text evidence="2">Belongs to the nicastrin family.</text>
</comment>
<keyword evidence="7 10" id="KW-1133">Transmembrane helix</keyword>
<dbReference type="PANTHER" id="PTHR21092">
    <property type="entry name" value="NICASTRIN"/>
    <property type="match status" value="1"/>
</dbReference>
<evidence type="ECO:0000256" key="11">
    <source>
        <dbReference type="SAM" id="SignalP"/>
    </source>
</evidence>
<organism evidence="13">
    <name type="scientific">Heliothis virescens</name>
    <name type="common">Tobacco budworm moth</name>
    <dbReference type="NCBI Taxonomy" id="7102"/>
    <lineage>
        <taxon>Eukaryota</taxon>
        <taxon>Metazoa</taxon>
        <taxon>Ecdysozoa</taxon>
        <taxon>Arthropoda</taxon>
        <taxon>Hexapoda</taxon>
        <taxon>Insecta</taxon>
        <taxon>Pterygota</taxon>
        <taxon>Neoptera</taxon>
        <taxon>Endopterygota</taxon>
        <taxon>Lepidoptera</taxon>
        <taxon>Glossata</taxon>
        <taxon>Ditrysia</taxon>
        <taxon>Noctuoidea</taxon>
        <taxon>Noctuidae</taxon>
        <taxon>Heliothinae</taxon>
        <taxon>Heliothis</taxon>
    </lineage>
</organism>
<protein>
    <recommendedName>
        <fullName evidence="3">Nicastrin</fullName>
    </recommendedName>
</protein>
<feature type="transmembrane region" description="Helical" evidence="10">
    <location>
        <begin position="668"/>
        <end position="687"/>
    </location>
</feature>
<evidence type="ECO:0000256" key="7">
    <source>
        <dbReference type="ARBA" id="ARBA00022989"/>
    </source>
</evidence>
<dbReference type="STRING" id="7102.A0A2A4JR01"/>
<dbReference type="SUPFAM" id="SSF53187">
    <property type="entry name" value="Zn-dependent exopeptidases"/>
    <property type="match status" value="1"/>
</dbReference>
<dbReference type="InterPro" id="IPR008710">
    <property type="entry name" value="Nicastrin"/>
</dbReference>
<keyword evidence="5 11" id="KW-0732">Signal</keyword>
<dbReference type="GO" id="GO:0007220">
    <property type="term" value="P:Notch receptor processing"/>
    <property type="evidence" value="ECO:0007669"/>
    <property type="project" value="TreeGrafter"/>
</dbReference>
<comment type="subcellular location">
    <subcellularLocation>
        <location evidence="1">Membrane</location>
        <topology evidence="1">Single-pass type I membrane protein</topology>
    </subcellularLocation>
</comment>
<keyword evidence="4 10" id="KW-0812">Transmembrane</keyword>
<accession>A0A2A4JR01</accession>
<keyword evidence="8 10" id="KW-0472">Membrane</keyword>
<evidence type="ECO:0000256" key="5">
    <source>
        <dbReference type="ARBA" id="ARBA00022729"/>
    </source>
</evidence>
<dbReference type="Gene3D" id="3.40.630.10">
    <property type="entry name" value="Zn peptidases"/>
    <property type="match status" value="1"/>
</dbReference>
<evidence type="ECO:0000256" key="6">
    <source>
        <dbReference type="ARBA" id="ARBA00022976"/>
    </source>
</evidence>
<proteinExistence type="inferred from homology"/>
<evidence type="ECO:0000256" key="3">
    <source>
        <dbReference type="ARBA" id="ARBA00015303"/>
    </source>
</evidence>
<feature type="signal peptide" evidence="11">
    <location>
        <begin position="1"/>
        <end position="21"/>
    </location>
</feature>
<feature type="chain" id="PRO_5012404430" description="Nicastrin" evidence="11">
    <location>
        <begin position="22"/>
        <end position="718"/>
    </location>
</feature>
<gene>
    <name evidence="13" type="ORF">B5V51_13225</name>
</gene>
<evidence type="ECO:0000313" key="13">
    <source>
        <dbReference type="EMBL" id="PCG74475.1"/>
    </source>
</evidence>
<evidence type="ECO:0000256" key="8">
    <source>
        <dbReference type="ARBA" id="ARBA00023136"/>
    </source>
</evidence>
<dbReference type="GO" id="GO:0007219">
    <property type="term" value="P:Notch signaling pathway"/>
    <property type="evidence" value="ECO:0007669"/>
    <property type="project" value="UniProtKB-KW"/>
</dbReference>
<dbReference type="GO" id="GO:0005886">
    <property type="term" value="C:plasma membrane"/>
    <property type="evidence" value="ECO:0007669"/>
    <property type="project" value="TreeGrafter"/>
</dbReference>
<name>A0A2A4JR01_HELVI</name>
<evidence type="ECO:0000256" key="9">
    <source>
        <dbReference type="ARBA" id="ARBA00023180"/>
    </source>
</evidence>
<dbReference type="InterPro" id="IPR041084">
    <property type="entry name" value="Ncstrn_small"/>
</dbReference>
<dbReference type="GO" id="GO:0016485">
    <property type="term" value="P:protein processing"/>
    <property type="evidence" value="ECO:0007669"/>
    <property type="project" value="InterPro"/>
</dbReference>
<evidence type="ECO:0000256" key="2">
    <source>
        <dbReference type="ARBA" id="ARBA00007717"/>
    </source>
</evidence>
<dbReference type="PANTHER" id="PTHR21092:SF0">
    <property type="entry name" value="NICASTRIN"/>
    <property type="match status" value="1"/>
</dbReference>
<sequence length="718" mass="78060">MALSNFLVLILIFSVCSFGSSQRLHERIYSSIEGGAACFRRLNGTHQTGCSSGDNGAVGVVHMIKDITDAQWLVQNASAGPYMAVVSTALFYDVYELLVDKPALIAGVLLHDNVTRSAPSFSQESRCPNEYSSADGSTCSSDITGGIVWNERGTGLLRRDIPFPIFYLPESRSVEVDKIDQCYRRYNADKDNQKGMPLCSLQLHSFMFAAVDSEVCLRRSATSALLTPTKVCDPLGDHNIYASLFPRTKDGKNSKVTLVTARIDTASLFDGVSPGAASSVVGMITLITAATALSKMIPAKDAQLYDHNILWTLFNGEAFDYIGSQRVAYDISKGAWPAAAPLAASDISLHVELGQIGGALESTETTWPLHAFVPYTTDVPEIAEFLNILSSNINYNLSVSTEFSTNFPPSSLHSFRRILKNETESGALPELLLTDHKTTFTNLFYNSALDDYKMIYYSYRNISVDGDGTFIPTDTLVANGTMKESDSQVKIARLATVVARTLYQRVAGKAYTGNISVSAHMVDELLYCFLRNQNCRMIMAADYVSSGGGEWPAERAAPLYVGVAAWASSAPVYAAHLLALLTGTPLAVNRTACDAMAVPGYSHYWLRGWMHLGVCMQTTMNISAAVSPAFIIPDYDLKSGMYSTWTESVWQAMWARVFVSSSGVGARAAAISGAVATLLAALATYWLRTHAHRIFTENRPESIVNDDAASGILRTVNC</sequence>
<reference evidence="13" key="1">
    <citation type="submission" date="2017-09" db="EMBL/GenBank/DDBJ databases">
        <title>Contemporary evolution of a Lepidopteran species, Heliothis virescens, in response to modern agricultural practices.</title>
        <authorList>
            <person name="Fritz M.L."/>
            <person name="Deyonke A.M."/>
            <person name="Papanicolaou A."/>
            <person name="Micinski S."/>
            <person name="Westbrook J."/>
            <person name="Gould F."/>
        </authorList>
    </citation>
    <scope>NUCLEOTIDE SEQUENCE [LARGE SCALE GENOMIC DNA]</scope>
    <source>
        <strain evidence="13">HvINT-</strain>
        <tissue evidence="13">Whole body</tissue>
    </source>
</reference>
<dbReference type="AlphaFoldDB" id="A0A2A4JR01"/>
<evidence type="ECO:0000256" key="1">
    <source>
        <dbReference type="ARBA" id="ARBA00004479"/>
    </source>
</evidence>
<evidence type="ECO:0000256" key="4">
    <source>
        <dbReference type="ARBA" id="ARBA00022692"/>
    </source>
</evidence>
<keyword evidence="6" id="KW-0914">Notch signaling pathway</keyword>
<dbReference type="Pfam" id="PF18266">
    <property type="entry name" value="Ncstrn_small"/>
    <property type="match status" value="1"/>
</dbReference>